<sequence>MSHVKKGDAVRLKSGGPAMSVDNIGAHQFTDVPGWNAHCNWFDGNKPMEQWFDVDILVVLKDEVDPASDD</sequence>
<dbReference type="KEGG" id="pba:PSEBR_a3823"/>
<dbReference type="InterPro" id="IPR019226">
    <property type="entry name" value="DUF2158"/>
</dbReference>
<proteinExistence type="predicted"/>
<dbReference type="EMBL" id="CP002585">
    <property type="protein sequence ID" value="AEA70194.1"/>
    <property type="molecule type" value="Genomic_DNA"/>
</dbReference>
<dbReference type="RefSeq" id="WP_013693868.1">
    <property type="nucleotide sequence ID" value="NC_015379.1"/>
</dbReference>
<organism evidence="1 2">
    <name type="scientific">Pseudomonas brassicacearum (strain NFM421)</name>
    <dbReference type="NCBI Taxonomy" id="994484"/>
    <lineage>
        <taxon>Bacteria</taxon>
        <taxon>Pseudomonadati</taxon>
        <taxon>Pseudomonadota</taxon>
        <taxon>Gammaproteobacteria</taxon>
        <taxon>Pseudomonadales</taxon>
        <taxon>Pseudomonadaceae</taxon>
        <taxon>Pseudomonas</taxon>
    </lineage>
</organism>
<evidence type="ECO:0008006" key="3">
    <source>
        <dbReference type="Google" id="ProtNLM"/>
    </source>
</evidence>
<evidence type="ECO:0000313" key="1">
    <source>
        <dbReference type="EMBL" id="AEA70194.1"/>
    </source>
</evidence>
<dbReference type="HOGENOM" id="CLU_194558_1_0_6"/>
<gene>
    <name evidence="1" type="ORF">PSEBR_a3823</name>
</gene>
<evidence type="ECO:0000313" key="2">
    <source>
        <dbReference type="Proteomes" id="UP000006692"/>
    </source>
</evidence>
<dbReference type="Proteomes" id="UP000006692">
    <property type="component" value="Chromosome"/>
</dbReference>
<name>F2KJG8_PSEBN</name>
<accession>F2KJG8</accession>
<reference evidence="1 2" key="1">
    <citation type="journal article" date="2011" name="J. Bacteriol.">
        <title>Complete genome sequence of a beneficial plant root-associated bacterium, Pseudomonas brassicacearum.</title>
        <authorList>
            <person name="Ortet P."/>
            <person name="Barakat M."/>
            <person name="Lalaouna D."/>
            <person name="Fochesato S."/>
            <person name="Barbe V."/>
            <person name="Vacherie B."/>
            <person name="Santaella C."/>
            <person name="Heulin T."/>
            <person name="Achouak W."/>
        </authorList>
    </citation>
    <scope>NUCLEOTIDE SEQUENCE [LARGE SCALE GENOMIC DNA]</scope>
    <source>
        <strain evidence="1 2">NFM421</strain>
    </source>
</reference>
<protein>
    <recommendedName>
        <fullName evidence="3">DUF2158 domain-containing protein</fullName>
    </recommendedName>
</protein>
<dbReference type="STRING" id="994484.PSEBR_a3823"/>
<dbReference type="Pfam" id="PF09926">
    <property type="entry name" value="DUF2158"/>
    <property type="match status" value="1"/>
</dbReference>
<dbReference type="AlphaFoldDB" id="F2KJG8"/>
<reference key="2">
    <citation type="submission" date="2011-03" db="EMBL/GenBank/DDBJ databases">
        <title>Complete Genome Sequence of a beneficial plant roots-associated bacterium Pseudomonas brassicacearum.</title>
        <authorList>
            <person name="Ortet P."/>
            <person name="Barakat M."/>
            <person name="Lalaouna D."/>
            <person name="Fochesato S."/>
            <person name="Barbe V."/>
            <person name="Santaella C."/>
            <person name="Heulin T."/>
            <person name="Achouak W."/>
        </authorList>
    </citation>
    <scope>NUCLEOTIDE SEQUENCE</scope>
    <source>
        <strain>NFM421</strain>
    </source>
</reference>